<proteinExistence type="predicted"/>
<evidence type="ECO:0000313" key="2">
    <source>
        <dbReference type="Proteomes" id="UP000734511"/>
    </source>
</evidence>
<name>A0ABX0ZUA4_9ACTN</name>
<dbReference type="InterPro" id="IPR032710">
    <property type="entry name" value="NTF2-like_dom_sf"/>
</dbReference>
<dbReference type="SUPFAM" id="SSF54427">
    <property type="entry name" value="NTF2-like"/>
    <property type="match status" value="1"/>
</dbReference>
<keyword evidence="2" id="KW-1185">Reference proteome</keyword>
<organism evidence="1 2">
    <name type="scientific">Actinacidiphila epipremni</name>
    <dbReference type="NCBI Taxonomy" id="2053013"/>
    <lineage>
        <taxon>Bacteria</taxon>
        <taxon>Bacillati</taxon>
        <taxon>Actinomycetota</taxon>
        <taxon>Actinomycetes</taxon>
        <taxon>Kitasatosporales</taxon>
        <taxon>Streptomycetaceae</taxon>
        <taxon>Actinacidiphila</taxon>
    </lineage>
</organism>
<comment type="caution">
    <text evidence="1">The sequence shown here is derived from an EMBL/GenBank/DDBJ whole genome shotgun (WGS) entry which is preliminary data.</text>
</comment>
<protein>
    <submittedName>
        <fullName evidence="1">Ester cyclase</fullName>
    </submittedName>
</protein>
<dbReference type="PANTHER" id="PTHR38436">
    <property type="entry name" value="POLYKETIDE CYCLASE SNOAL-LIKE DOMAIN"/>
    <property type="match status" value="1"/>
</dbReference>
<dbReference type="Proteomes" id="UP000734511">
    <property type="component" value="Unassembled WGS sequence"/>
</dbReference>
<dbReference type="EMBL" id="JAATEJ010000022">
    <property type="protein sequence ID" value="NJP46575.1"/>
    <property type="molecule type" value="Genomic_DNA"/>
</dbReference>
<reference evidence="1 2" key="1">
    <citation type="submission" date="2020-03" db="EMBL/GenBank/DDBJ databases">
        <title>WGS of actinomycetes isolated from Thailand.</title>
        <authorList>
            <person name="Thawai C."/>
        </authorList>
    </citation>
    <scope>NUCLEOTIDE SEQUENCE [LARGE SCALE GENOMIC DNA]</scope>
    <source>
        <strain evidence="1 2">PRB2-1</strain>
    </source>
</reference>
<dbReference type="PANTHER" id="PTHR38436:SF1">
    <property type="entry name" value="ESTER CYCLASE"/>
    <property type="match status" value="1"/>
</dbReference>
<dbReference type="InterPro" id="IPR009959">
    <property type="entry name" value="Cyclase_SnoaL-like"/>
</dbReference>
<sequence length="143" mass="15915">MTVVDDNKKVVTGFFAASSERRLEDLPRFMAHDVVDHNKIIHGEPDEPGAAFEGLRQQLAAFDPLTVQVDELIAEGDRVVARVTQRGVHTGSHPRMPEPTGRSFEVEAIWIFTLADGKITSIRAVSDRLGLFLQLGWPWPQAD</sequence>
<dbReference type="Pfam" id="PF07366">
    <property type="entry name" value="SnoaL"/>
    <property type="match status" value="1"/>
</dbReference>
<dbReference type="Gene3D" id="3.10.450.50">
    <property type="match status" value="1"/>
</dbReference>
<gene>
    <name evidence="1" type="ORF">HCN08_24675</name>
</gene>
<evidence type="ECO:0000313" key="1">
    <source>
        <dbReference type="EMBL" id="NJP46575.1"/>
    </source>
</evidence>
<accession>A0ABX0ZUA4</accession>